<dbReference type="PROSITE" id="PS50005">
    <property type="entry name" value="TPR"/>
    <property type="match status" value="1"/>
</dbReference>
<dbReference type="Proteomes" id="UP000233387">
    <property type="component" value="Unassembled WGS sequence"/>
</dbReference>
<protein>
    <submittedName>
        <fullName evidence="2">Curli production assembly/transport component CsgG</fullName>
    </submittedName>
</protein>
<dbReference type="Pfam" id="PF03783">
    <property type="entry name" value="CsgG"/>
    <property type="match status" value="1"/>
</dbReference>
<dbReference type="Gene3D" id="1.25.40.10">
    <property type="entry name" value="Tetratricopeptide repeat domain"/>
    <property type="match status" value="1"/>
</dbReference>
<dbReference type="SUPFAM" id="SSF48452">
    <property type="entry name" value="TPR-like"/>
    <property type="match status" value="1"/>
</dbReference>
<organism evidence="2 3">
    <name type="scientific">Raineya orbicola</name>
    <dbReference type="NCBI Taxonomy" id="2016530"/>
    <lineage>
        <taxon>Bacteria</taxon>
        <taxon>Pseudomonadati</taxon>
        <taxon>Bacteroidota</taxon>
        <taxon>Cytophagia</taxon>
        <taxon>Cytophagales</taxon>
        <taxon>Raineyaceae</taxon>
        <taxon>Raineya</taxon>
    </lineage>
</organism>
<sequence length="495" mass="57335">MQIFFAFFCFQESSVKNFCVFVKNYQFWYNNYCIFAENNLKCMKKFYFILIAISAFLYACSGAKSYYKKGLKLEQANMYDEASQMYLQSLARNPNYIDSKIALKKTGQIVFDNRLGDVFKAHNAENHKAAVYSYLKAQEFAEQVRVYNIELSTPPQYEQYFEKSKAKYLDALYKQATDLLAVENFEAADPILAEIKKLDPNYKDVKSLKRTSANEPLYRNGLAEMQAKNYKQAYYYFDQIYQNDKSYKDATALREKARKEAAITVSVLPFQNYTRYNGVERTIQGNVVASILALKSPFIDLVDRENLQTILDEQKFGLSGNVDEATAAKVGNLLGVKAVLIGKVTNFTENTGRLRSEEKIAYESYQAKEWNSTTNQYQNVTKYRRTSYREYYNDKDINITFEYQLISSETGRILASNVVNKTLKDEVRYGTYQGDTRNLFPGDANGVFWGNSEKNRFDRLFQARRELKPTSELTQNLYRFIADEVSADVYRAIGK</sequence>
<keyword evidence="1" id="KW-0802">TPR repeat</keyword>
<accession>A0A2N3IK94</accession>
<evidence type="ECO:0000313" key="2">
    <source>
        <dbReference type="EMBL" id="PKQ70737.1"/>
    </source>
</evidence>
<evidence type="ECO:0000313" key="3">
    <source>
        <dbReference type="Proteomes" id="UP000233387"/>
    </source>
</evidence>
<dbReference type="InterPro" id="IPR005534">
    <property type="entry name" value="Curli_assmbl/transp-comp_CsgG"/>
</dbReference>
<keyword evidence="3" id="KW-1185">Reference proteome</keyword>
<evidence type="ECO:0000256" key="1">
    <source>
        <dbReference type="PROSITE-ProRule" id="PRU00339"/>
    </source>
</evidence>
<feature type="repeat" description="TPR" evidence="1">
    <location>
        <begin position="63"/>
        <end position="96"/>
    </location>
</feature>
<dbReference type="InterPro" id="IPR011990">
    <property type="entry name" value="TPR-like_helical_dom_sf"/>
</dbReference>
<dbReference type="AlphaFoldDB" id="A0A2N3IK94"/>
<dbReference type="InterPro" id="IPR019734">
    <property type="entry name" value="TPR_rpt"/>
</dbReference>
<dbReference type="GO" id="GO:0030288">
    <property type="term" value="C:outer membrane-bounded periplasmic space"/>
    <property type="evidence" value="ECO:0007669"/>
    <property type="project" value="InterPro"/>
</dbReference>
<proteinExistence type="predicted"/>
<gene>
    <name evidence="2" type="ORF">Rain11_0274</name>
</gene>
<dbReference type="SMART" id="SM00028">
    <property type="entry name" value="TPR"/>
    <property type="match status" value="3"/>
</dbReference>
<dbReference type="EMBL" id="NKXO01000003">
    <property type="protein sequence ID" value="PKQ70737.1"/>
    <property type="molecule type" value="Genomic_DNA"/>
</dbReference>
<reference evidence="2 3" key="1">
    <citation type="submission" date="2017-06" db="EMBL/GenBank/DDBJ databases">
        <title>Raineya orbicola gen. nov., sp. nov. a slightly thermophilic bacterium of the phylum Bacteroidetes and the description of Raineyaceae fam. nov.</title>
        <authorList>
            <person name="Albuquerque L."/>
            <person name="Polonia A.R.M."/>
            <person name="Barroso C."/>
            <person name="Froufe H.J.C."/>
            <person name="Lage O."/>
            <person name="Lobo-Da-Cunha A."/>
            <person name="Egas C."/>
            <person name="Da Costa M.S."/>
        </authorList>
    </citation>
    <scope>NUCLEOTIDE SEQUENCE [LARGE SCALE GENOMIC DNA]</scope>
    <source>
        <strain evidence="2 3">SPSPC-11</strain>
    </source>
</reference>
<name>A0A2N3IK94_9BACT</name>
<dbReference type="Gene3D" id="3.40.50.10610">
    <property type="entry name" value="ABC-type transport auxiliary lipoprotein component"/>
    <property type="match status" value="1"/>
</dbReference>
<comment type="caution">
    <text evidence="2">The sequence shown here is derived from an EMBL/GenBank/DDBJ whole genome shotgun (WGS) entry which is preliminary data.</text>
</comment>